<evidence type="ECO:0000313" key="2">
    <source>
        <dbReference type="Proteomes" id="UP000092555"/>
    </source>
</evidence>
<gene>
    <name evidence="1" type="ORF">METBIDRAFT_117839</name>
</gene>
<keyword evidence="2" id="KW-1185">Reference proteome</keyword>
<protein>
    <submittedName>
        <fullName evidence="1">Uncharacterized protein</fullName>
    </submittedName>
</protein>
<sequence length="133" mass="15151">MLSIPWSTTVHANTPWSRASVPLALFRVDSKLFFVRHPQSDGQVENRNKMIETCIWLTPVCERAQIPSHERVCSKRSTFYVSHQQSSTEVDFGYVSVRSHSVSFPPATSRLIRQAVDITEILNRLLDTELAAH</sequence>
<dbReference type="GeneID" id="30027060"/>
<dbReference type="Proteomes" id="UP000092555">
    <property type="component" value="Unassembled WGS sequence"/>
</dbReference>
<dbReference type="EMBL" id="LXTC01000001">
    <property type="protein sequence ID" value="OBA24104.1"/>
    <property type="molecule type" value="Genomic_DNA"/>
</dbReference>
<evidence type="ECO:0000313" key="1">
    <source>
        <dbReference type="EMBL" id="OBA24104.1"/>
    </source>
</evidence>
<organism evidence="1 2">
    <name type="scientific">Metschnikowia bicuspidata var. bicuspidata NRRL YB-4993</name>
    <dbReference type="NCBI Taxonomy" id="869754"/>
    <lineage>
        <taxon>Eukaryota</taxon>
        <taxon>Fungi</taxon>
        <taxon>Dikarya</taxon>
        <taxon>Ascomycota</taxon>
        <taxon>Saccharomycotina</taxon>
        <taxon>Pichiomycetes</taxon>
        <taxon>Metschnikowiaceae</taxon>
        <taxon>Metschnikowia</taxon>
    </lineage>
</organism>
<name>A0A1A0HIX1_9ASCO</name>
<comment type="caution">
    <text evidence="1">The sequence shown here is derived from an EMBL/GenBank/DDBJ whole genome shotgun (WGS) entry which is preliminary data.</text>
</comment>
<dbReference type="AlphaFoldDB" id="A0A1A0HIX1"/>
<accession>A0A1A0HIX1</accession>
<reference evidence="1 2" key="1">
    <citation type="submission" date="2016-05" db="EMBL/GenBank/DDBJ databases">
        <title>Comparative genomics of biotechnologically important yeasts.</title>
        <authorList>
            <consortium name="DOE Joint Genome Institute"/>
            <person name="Riley R."/>
            <person name="Haridas S."/>
            <person name="Wolfe K.H."/>
            <person name="Lopes M.R."/>
            <person name="Hittinger C.T."/>
            <person name="Goker M."/>
            <person name="Salamov A."/>
            <person name="Wisecaver J."/>
            <person name="Long T.M."/>
            <person name="Aerts A.L."/>
            <person name="Barry K."/>
            <person name="Choi C."/>
            <person name="Clum A."/>
            <person name="Coughlan A.Y."/>
            <person name="Deshpande S."/>
            <person name="Douglass A.P."/>
            <person name="Hanson S.J."/>
            <person name="Klenk H.-P."/>
            <person name="LaButti K."/>
            <person name="Lapidus A."/>
            <person name="Lindquist E."/>
            <person name="Lipzen A."/>
            <person name="Meier-kolthoff J.P."/>
            <person name="Ohm R.A."/>
            <person name="Otillar R.P."/>
            <person name="Pangilinan J."/>
            <person name="Peng Y."/>
            <person name="Rokas A."/>
            <person name="Rosa C.A."/>
            <person name="Scheuner C."/>
            <person name="Sibirny A.A."/>
            <person name="Slot J.C."/>
            <person name="Stielow J.B."/>
            <person name="Sun H."/>
            <person name="Kurtzman C.P."/>
            <person name="Blackwell M."/>
            <person name="Grigoriev I.V."/>
            <person name="Jeffries T.W."/>
        </authorList>
    </citation>
    <scope>NUCLEOTIDE SEQUENCE [LARGE SCALE GENOMIC DNA]</scope>
    <source>
        <strain evidence="1 2">NRRL YB-4993</strain>
    </source>
</reference>
<dbReference type="RefSeq" id="XP_018714585.1">
    <property type="nucleotide sequence ID" value="XM_018854084.1"/>
</dbReference>
<proteinExistence type="predicted"/>